<keyword evidence="3" id="KW-1185">Reference proteome</keyword>
<feature type="region of interest" description="Disordered" evidence="1">
    <location>
        <begin position="1"/>
        <end position="32"/>
    </location>
</feature>
<evidence type="ECO:0000313" key="3">
    <source>
        <dbReference type="Proteomes" id="UP000298652"/>
    </source>
</evidence>
<reference evidence="2" key="1">
    <citation type="submission" date="2019-03" db="EMBL/GenBank/DDBJ databases">
        <title>WGS assembly of Setaria viridis.</title>
        <authorList>
            <person name="Huang P."/>
            <person name="Jenkins J."/>
            <person name="Grimwood J."/>
            <person name="Barry K."/>
            <person name="Healey A."/>
            <person name="Mamidi S."/>
            <person name="Sreedasyam A."/>
            <person name="Shu S."/>
            <person name="Feldman M."/>
            <person name="Wu J."/>
            <person name="Yu Y."/>
            <person name="Chen C."/>
            <person name="Johnson J."/>
            <person name="Rokhsar D."/>
            <person name="Baxter I."/>
            <person name="Schmutz J."/>
            <person name="Brutnell T."/>
            <person name="Kellogg E."/>
        </authorList>
    </citation>
    <scope>NUCLEOTIDE SEQUENCE [LARGE SCALE GENOMIC DNA]</scope>
</reference>
<evidence type="ECO:0000256" key="1">
    <source>
        <dbReference type="SAM" id="MobiDB-lite"/>
    </source>
</evidence>
<gene>
    <name evidence="2" type="ORF">SEVIR_4G140001v2</name>
</gene>
<dbReference type="Gramene" id="TKW21730">
    <property type="protein sequence ID" value="TKW21730"/>
    <property type="gene ID" value="SEVIR_4G140001v2"/>
</dbReference>
<sequence>MPAISAASPPHLPPSPSPDAASPSPRQPLRPCSPTAYLRRWRCATPWSAPPRSSRGAAKAPRARFLLIYSSPDLAVSIFHSSNRFSVRT</sequence>
<proteinExistence type="predicted"/>
<accession>A0A4U6UYG6</accession>
<evidence type="ECO:0000313" key="2">
    <source>
        <dbReference type="EMBL" id="TKW21730.1"/>
    </source>
</evidence>
<protein>
    <submittedName>
        <fullName evidence="2">Uncharacterized protein</fullName>
    </submittedName>
</protein>
<organism evidence="2 3">
    <name type="scientific">Setaria viridis</name>
    <name type="common">Green bristlegrass</name>
    <name type="synonym">Setaria italica subsp. viridis</name>
    <dbReference type="NCBI Taxonomy" id="4556"/>
    <lineage>
        <taxon>Eukaryota</taxon>
        <taxon>Viridiplantae</taxon>
        <taxon>Streptophyta</taxon>
        <taxon>Embryophyta</taxon>
        <taxon>Tracheophyta</taxon>
        <taxon>Spermatophyta</taxon>
        <taxon>Magnoliopsida</taxon>
        <taxon>Liliopsida</taxon>
        <taxon>Poales</taxon>
        <taxon>Poaceae</taxon>
        <taxon>PACMAD clade</taxon>
        <taxon>Panicoideae</taxon>
        <taxon>Panicodae</taxon>
        <taxon>Paniceae</taxon>
        <taxon>Cenchrinae</taxon>
        <taxon>Setaria</taxon>
    </lineage>
</organism>
<name>A0A4U6UYG6_SETVI</name>
<dbReference type="Proteomes" id="UP000298652">
    <property type="component" value="Chromosome 4"/>
</dbReference>
<dbReference type="AlphaFoldDB" id="A0A4U6UYG6"/>
<dbReference type="EMBL" id="CM016555">
    <property type="protein sequence ID" value="TKW21730.1"/>
    <property type="molecule type" value="Genomic_DNA"/>
</dbReference>